<accession>A0A401RG89</accession>
<reference evidence="1 2" key="1">
    <citation type="journal article" date="2018" name="Nat. Ecol. Evol.">
        <title>Shark genomes provide insights into elasmobranch evolution and the origin of vertebrates.</title>
        <authorList>
            <person name="Hara Y"/>
            <person name="Yamaguchi K"/>
            <person name="Onimaru K"/>
            <person name="Kadota M"/>
            <person name="Koyanagi M"/>
            <person name="Keeley SD"/>
            <person name="Tatsumi K"/>
            <person name="Tanaka K"/>
            <person name="Motone F"/>
            <person name="Kageyama Y"/>
            <person name="Nozu R"/>
            <person name="Adachi N"/>
            <person name="Nishimura O"/>
            <person name="Nakagawa R"/>
            <person name="Tanegashima C"/>
            <person name="Kiyatake I"/>
            <person name="Matsumoto R"/>
            <person name="Murakumo K"/>
            <person name="Nishida K"/>
            <person name="Terakita A"/>
            <person name="Kuratani S"/>
            <person name="Sato K"/>
            <person name="Hyodo S Kuraku.S."/>
        </authorList>
    </citation>
    <scope>NUCLEOTIDE SEQUENCE [LARGE SCALE GENOMIC DNA]</scope>
</reference>
<dbReference type="AlphaFoldDB" id="A0A401RG89"/>
<dbReference type="Proteomes" id="UP000287033">
    <property type="component" value="Unassembled WGS sequence"/>
</dbReference>
<comment type="caution">
    <text evidence="1">The sequence shown here is derived from an EMBL/GenBank/DDBJ whole genome shotgun (WGS) entry which is preliminary data.</text>
</comment>
<organism evidence="1 2">
    <name type="scientific">Chiloscyllium punctatum</name>
    <name type="common">Brownbanded bambooshark</name>
    <name type="synonym">Hemiscyllium punctatum</name>
    <dbReference type="NCBI Taxonomy" id="137246"/>
    <lineage>
        <taxon>Eukaryota</taxon>
        <taxon>Metazoa</taxon>
        <taxon>Chordata</taxon>
        <taxon>Craniata</taxon>
        <taxon>Vertebrata</taxon>
        <taxon>Chondrichthyes</taxon>
        <taxon>Elasmobranchii</taxon>
        <taxon>Galeomorphii</taxon>
        <taxon>Galeoidea</taxon>
        <taxon>Orectolobiformes</taxon>
        <taxon>Hemiscylliidae</taxon>
        <taxon>Chiloscyllium</taxon>
    </lineage>
</organism>
<keyword evidence="2" id="KW-1185">Reference proteome</keyword>
<dbReference type="EMBL" id="BEZZ01002649">
    <property type="protein sequence ID" value="GCC17144.1"/>
    <property type="molecule type" value="Genomic_DNA"/>
</dbReference>
<gene>
    <name evidence="1" type="ORF">chiPu_0020488</name>
</gene>
<evidence type="ECO:0000313" key="2">
    <source>
        <dbReference type="Proteomes" id="UP000287033"/>
    </source>
</evidence>
<evidence type="ECO:0000313" key="1">
    <source>
        <dbReference type="EMBL" id="GCC17144.1"/>
    </source>
</evidence>
<name>A0A401RG89_CHIPU</name>
<protein>
    <submittedName>
        <fullName evidence="1">Uncharacterized protein</fullName>
    </submittedName>
</protein>
<feature type="non-terminal residue" evidence="1">
    <location>
        <position position="1"/>
    </location>
</feature>
<proteinExistence type="predicted"/>
<sequence>FNRNAVIHPRTVFDGRIQGDHHLLGRHLVENVAKEDFVDEMSHSEQLESHNSSAAKCHQLFTVERKGTFRTVEESCVYAWRS</sequence>